<name>A0A329M2Y6_9BACL</name>
<evidence type="ECO:0000256" key="2">
    <source>
        <dbReference type="ARBA" id="ARBA00004651"/>
    </source>
</evidence>
<keyword evidence="12" id="KW-0812">Transmembrane</keyword>
<dbReference type="PROSITE" id="PS50109">
    <property type="entry name" value="HIS_KIN"/>
    <property type="match status" value="1"/>
</dbReference>
<dbReference type="SMART" id="SM00304">
    <property type="entry name" value="HAMP"/>
    <property type="match status" value="1"/>
</dbReference>
<dbReference type="GO" id="GO:0005886">
    <property type="term" value="C:plasma membrane"/>
    <property type="evidence" value="ECO:0007669"/>
    <property type="project" value="UniProtKB-SubCell"/>
</dbReference>
<dbReference type="GO" id="GO:0005524">
    <property type="term" value="F:ATP binding"/>
    <property type="evidence" value="ECO:0007669"/>
    <property type="project" value="UniProtKB-KW"/>
</dbReference>
<dbReference type="InterPro" id="IPR003660">
    <property type="entry name" value="HAMP_dom"/>
</dbReference>
<dbReference type="Proteomes" id="UP000250369">
    <property type="component" value="Unassembled WGS sequence"/>
</dbReference>
<dbReference type="InterPro" id="IPR050640">
    <property type="entry name" value="Bact_2-comp_sensor_kinase"/>
</dbReference>
<reference evidence="15 16" key="1">
    <citation type="journal article" date="2009" name="Int. J. Syst. Evol. Microbiol.">
        <title>Paenibacillus contaminans sp. nov., isolated from a contaminated laboratory plate.</title>
        <authorList>
            <person name="Chou J.H."/>
            <person name="Lee J.H."/>
            <person name="Lin M.C."/>
            <person name="Chang P.S."/>
            <person name="Arun A.B."/>
            <person name="Young C.C."/>
            <person name="Chen W.M."/>
        </authorList>
    </citation>
    <scope>NUCLEOTIDE SEQUENCE [LARGE SCALE GENOMIC DNA]</scope>
    <source>
        <strain evidence="15 16">CKOBP-6</strain>
    </source>
</reference>
<dbReference type="RefSeq" id="WP_113034974.1">
    <property type="nucleotide sequence ID" value="NZ_QMFB01000026.1"/>
</dbReference>
<dbReference type="Pfam" id="PF02518">
    <property type="entry name" value="HATPase_c"/>
    <property type="match status" value="1"/>
</dbReference>
<gene>
    <name evidence="15" type="ORF">DQG23_31340</name>
</gene>
<evidence type="ECO:0000256" key="6">
    <source>
        <dbReference type="ARBA" id="ARBA00022679"/>
    </source>
</evidence>
<keyword evidence="4" id="KW-1003">Cell membrane</keyword>
<evidence type="ECO:0000256" key="9">
    <source>
        <dbReference type="ARBA" id="ARBA00022840"/>
    </source>
</evidence>
<keyword evidence="16" id="KW-1185">Reference proteome</keyword>
<comment type="subcellular location">
    <subcellularLocation>
        <location evidence="2">Cell membrane</location>
        <topology evidence="2">Multi-pass membrane protein</topology>
    </subcellularLocation>
</comment>
<keyword evidence="12" id="KW-1133">Transmembrane helix</keyword>
<evidence type="ECO:0000256" key="8">
    <source>
        <dbReference type="ARBA" id="ARBA00022777"/>
    </source>
</evidence>
<dbReference type="InterPro" id="IPR010559">
    <property type="entry name" value="Sig_transdc_His_kin_internal"/>
</dbReference>
<dbReference type="Gene3D" id="3.30.565.10">
    <property type="entry name" value="Histidine kinase-like ATPase, C-terminal domain"/>
    <property type="match status" value="1"/>
</dbReference>
<dbReference type="AlphaFoldDB" id="A0A329M2Y6"/>
<keyword evidence="6" id="KW-0808">Transferase</keyword>
<dbReference type="CDD" id="cd06225">
    <property type="entry name" value="HAMP"/>
    <property type="match status" value="1"/>
</dbReference>
<dbReference type="GO" id="GO:0000155">
    <property type="term" value="F:phosphorelay sensor kinase activity"/>
    <property type="evidence" value="ECO:0007669"/>
    <property type="project" value="InterPro"/>
</dbReference>
<evidence type="ECO:0000256" key="11">
    <source>
        <dbReference type="ARBA" id="ARBA00023136"/>
    </source>
</evidence>
<keyword evidence="9" id="KW-0067">ATP-binding</keyword>
<dbReference type="SUPFAM" id="SSF158472">
    <property type="entry name" value="HAMP domain-like"/>
    <property type="match status" value="1"/>
</dbReference>
<evidence type="ECO:0000256" key="5">
    <source>
        <dbReference type="ARBA" id="ARBA00022553"/>
    </source>
</evidence>
<evidence type="ECO:0000259" key="13">
    <source>
        <dbReference type="PROSITE" id="PS50109"/>
    </source>
</evidence>
<dbReference type="PANTHER" id="PTHR34220">
    <property type="entry name" value="SENSOR HISTIDINE KINASE YPDA"/>
    <property type="match status" value="1"/>
</dbReference>
<protein>
    <recommendedName>
        <fullName evidence="3">histidine kinase</fullName>
        <ecNumber evidence="3">2.7.13.3</ecNumber>
    </recommendedName>
</protein>
<evidence type="ECO:0000313" key="16">
    <source>
        <dbReference type="Proteomes" id="UP000250369"/>
    </source>
</evidence>
<keyword evidence="7" id="KW-0547">Nucleotide-binding</keyword>
<keyword evidence="11 12" id="KW-0472">Membrane</keyword>
<feature type="transmembrane region" description="Helical" evidence="12">
    <location>
        <begin position="289"/>
        <end position="312"/>
    </location>
</feature>
<keyword evidence="5" id="KW-0597">Phosphoprotein</keyword>
<comment type="caution">
    <text evidence="15">The sequence shown here is derived from an EMBL/GenBank/DDBJ whole genome shotgun (WGS) entry which is preliminary data.</text>
</comment>
<dbReference type="OrthoDB" id="2062925at2"/>
<evidence type="ECO:0000313" key="15">
    <source>
        <dbReference type="EMBL" id="RAV14391.1"/>
    </source>
</evidence>
<dbReference type="Pfam" id="PF00672">
    <property type="entry name" value="HAMP"/>
    <property type="match status" value="1"/>
</dbReference>
<sequence>MFRNMSFRRWSIFPKLIVTFLAIMTPLSALSLVLNELGKGEVRHQISTATVSQVHNYFDALEKEIKRITKVQQEYIGDEDLLKLGTIAGIMPAYERTQAINRLQSKARILKDSSVYIEDVIIYIPRDDRLIAASSAGGDPVPKDQIAELTGAISRQAYPITYWRERLFLNFTYPFFRAPGKEPTFNLIVELSQPELKNALARFHPDGGSVLFSGNWEIAGGLSNPMLLQNERLRQLRDGKEWEKPTETLSIGNKRYLATYEKSSALEATLVVYIPEEKLIGTLKSYQTWFWLLAGCSVVILILFSYGIYLLIHRPLRVLVKQFRSVEAGNFNLSIRHNNQDEFGYLFRQFEAMVKNLKTLIDELYVQKIRLQRSELKQLQAQINPHFLYNSFFILHRLIQSYDNEKAEIVSRNLGDYFQYITRDAQDEVDLETEISHSRSYVEIQSIRFAGRIDVAFDLLPDAYADVSVPRLILQPVLENAYQHGLGEIMEHGKLDIRFRSENDRLRIEVEDNGPGLSPEAARQLMQKLRHEETNGESTGIVNVHRRLQLKYGPRGGIDIAQGERGGLLVSIYIPMEEGNDHVPSIDRGR</sequence>
<dbReference type="EMBL" id="QMFB01000026">
    <property type="protein sequence ID" value="RAV14391.1"/>
    <property type="molecule type" value="Genomic_DNA"/>
</dbReference>
<comment type="catalytic activity">
    <reaction evidence="1">
        <text>ATP + protein L-histidine = ADP + protein N-phospho-L-histidine.</text>
        <dbReference type="EC" id="2.7.13.3"/>
    </reaction>
</comment>
<evidence type="ECO:0000256" key="1">
    <source>
        <dbReference type="ARBA" id="ARBA00000085"/>
    </source>
</evidence>
<evidence type="ECO:0000256" key="10">
    <source>
        <dbReference type="ARBA" id="ARBA00023012"/>
    </source>
</evidence>
<keyword evidence="8" id="KW-0418">Kinase</keyword>
<dbReference type="InterPro" id="IPR003594">
    <property type="entry name" value="HATPase_dom"/>
</dbReference>
<dbReference type="PROSITE" id="PS50885">
    <property type="entry name" value="HAMP"/>
    <property type="match status" value="1"/>
</dbReference>
<evidence type="ECO:0000259" key="14">
    <source>
        <dbReference type="PROSITE" id="PS50885"/>
    </source>
</evidence>
<evidence type="ECO:0000256" key="3">
    <source>
        <dbReference type="ARBA" id="ARBA00012438"/>
    </source>
</evidence>
<evidence type="ECO:0000256" key="12">
    <source>
        <dbReference type="SAM" id="Phobius"/>
    </source>
</evidence>
<dbReference type="Pfam" id="PF06580">
    <property type="entry name" value="His_kinase"/>
    <property type="match status" value="1"/>
</dbReference>
<dbReference type="SUPFAM" id="SSF55874">
    <property type="entry name" value="ATPase domain of HSP90 chaperone/DNA topoisomerase II/histidine kinase"/>
    <property type="match status" value="1"/>
</dbReference>
<evidence type="ECO:0000256" key="7">
    <source>
        <dbReference type="ARBA" id="ARBA00022741"/>
    </source>
</evidence>
<feature type="domain" description="Histidine kinase" evidence="13">
    <location>
        <begin position="473"/>
        <end position="578"/>
    </location>
</feature>
<evidence type="ECO:0000256" key="4">
    <source>
        <dbReference type="ARBA" id="ARBA00022475"/>
    </source>
</evidence>
<dbReference type="EC" id="2.7.13.3" evidence="3"/>
<dbReference type="PANTHER" id="PTHR34220:SF7">
    <property type="entry name" value="SENSOR HISTIDINE KINASE YPDA"/>
    <property type="match status" value="1"/>
</dbReference>
<dbReference type="InterPro" id="IPR005467">
    <property type="entry name" value="His_kinase_dom"/>
</dbReference>
<keyword evidence="10" id="KW-0902">Two-component regulatory system</keyword>
<feature type="domain" description="HAMP" evidence="14">
    <location>
        <begin position="310"/>
        <end position="362"/>
    </location>
</feature>
<dbReference type="Gene3D" id="6.10.340.10">
    <property type="match status" value="1"/>
</dbReference>
<dbReference type="InterPro" id="IPR036890">
    <property type="entry name" value="HATPase_C_sf"/>
</dbReference>
<organism evidence="15 16">
    <name type="scientific">Paenibacillus contaminans</name>
    <dbReference type="NCBI Taxonomy" id="450362"/>
    <lineage>
        <taxon>Bacteria</taxon>
        <taxon>Bacillati</taxon>
        <taxon>Bacillota</taxon>
        <taxon>Bacilli</taxon>
        <taxon>Bacillales</taxon>
        <taxon>Paenibacillaceae</taxon>
        <taxon>Paenibacillus</taxon>
    </lineage>
</organism>
<accession>A0A329M2Y6</accession>
<dbReference type="SMART" id="SM00387">
    <property type="entry name" value="HATPase_c"/>
    <property type="match status" value="1"/>
</dbReference>
<proteinExistence type="predicted"/>